<organism evidence="2 3">
    <name type="scientific">Subtercola boreus</name>
    <dbReference type="NCBI Taxonomy" id="120213"/>
    <lineage>
        <taxon>Bacteria</taxon>
        <taxon>Bacillati</taxon>
        <taxon>Actinomycetota</taxon>
        <taxon>Actinomycetes</taxon>
        <taxon>Micrococcales</taxon>
        <taxon>Microbacteriaceae</taxon>
        <taxon>Subtercola</taxon>
    </lineage>
</organism>
<evidence type="ECO:0000313" key="2">
    <source>
        <dbReference type="EMBL" id="RFA14243.1"/>
    </source>
</evidence>
<dbReference type="AlphaFoldDB" id="A0A3E0VY49"/>
<dbReference type="Proteomes" id="UP000256709">
    <property type="component" value="Unassembled WGS sequence"/>
</dbReference>
<feature type="region of interest" description="Disordered" evidence="1">
    <location>
        <begin position="1"/>
        <end position="24"/>
    </location>
</feature>
<feature type="compositionally biased region" description="Low complexity" evidence="1">
    <location>
        <begin position="13"/>
        <end position="23"/>
    </location>
</feature>
<gene>
    <name evidence="2" type="ORF">B7R21_06495</name>
</gene>
<dbReference type="EMBL" id="NBXA01000014">
    <property type="protein sequence ID" value="RFA14243.1"/>
    <property type="molecule type" value="Genomic_DNA"/>
</dbReference>
<comment type="caution">
    <text evidence="2">The sequence shown here is derived from an EMBL/GenBank/DDBJ whole genome shotgun (WGS) entry which is preliminary data.</text>
</comment>
<sequence length="271" mass="30227">MPLSFWNRKNRPSSESSTISTISPRAYDPVKGDPQLVSAVTDFAQQLITTTNGVLPGEIAFSVRVSDQHITINQENSAGIPLLVGGEQLLWLGVNFRCIWNSDKEFFAIDTSSFRVQPVRSNTPLFTFDYLRTPNSSTVPCSHINVHAHRDEVVAAMLQSGKRHRGKTRAKAVDSGKIPSLSQVHLPVGGHRFRPCIEDVLQMLIVEFGIDTKPGYQAVLDAGRSDYRSTQLRTAITDDLELAAEMLRERGYEVTRTSEASIRRHDRFAAF</sequence>
<evidence type="ECO:0000313" key="3">
    <source>
        <dbReference type="Proteomes" id="UP000256709"/>
    </source>
</evidence>
<protein>
    <submittedName>
        <fullName evidence="2">Uncharacterized protein</fullName>
    </submittedName>
</protein>
<proteinExistence type="predicted"/>
<name>A0A3E0VY49_9MICO</name>
<evidence type="ECO:0000256" key="1">
    <source>
        <dbReference type="SAM" id="MobiDB-lite"/>
    </source>
</evidence>
<reference evidence="2 3" key="1">
    <citation type="submission" date="2017-04" db="EMBL/GenBank/DDBJ databases">
        <title>Comparative genome analysis of Subtercola boreus.</title>
        <authorList>
            <person name="Cho Y.-J."/>
            <person name="Cho A."/>
            <person name="Kim O.-S."/>
            <person name="Lee J.-I."/>
        </authorList>
    </citation>
    <scope>NUCLEOTIDE SEQUENCE [LARGE SCALE GENOMIC DNA]</scope>
    <source>
        <strain evidence="2 3">P27444</strain>
    </source>
</reference>
<accession>A0A3E0VY49</accession>